<dbReference type="Proteomes" id="UP000033551">
    <property type="component" value="Unassembled WGS sequence"/>
</dbReference>
<dbReference type="OrthoDB" id="9793178at2"/>
<dbReference type="GO" id="GO:0030151">
    <property type="term" value="F:molybdenum ion binding"/>
    <property type="evidence" value="ECO:0007669"/>
    <property type="project" value="InterPro"/>
</dbReference>
<dbReference type="Pfam" id="PF03473">
    <property type="entry name" value="MOSC"/>
    <property type="match status" value="1"/>
</dbReference>
<proteinExistence type="predicted"/>
<dbReference type="Pfam" id="PF03476">
    <property type="entry name" value="MOSC_N"/>
    <property type="match status" value="1"/>
</dbReference>
<name>A0A0F4J9Z3_9ACTN</name>
<dbReference type="InterPro" id="IPR005303">
    <property type="entry name" value="MOCOS_middle"/>
</dbReference>
<dbReference type="InterPro" id="IPR011037">
    <property type="entry name" value="Pyrv_Knase-like_insert_dom_sf"/>
</dbReference>
<dbReference type="InterPro" id="IPR005302">
    <property type="entry name" value="MoCF_Sase_C"/>
</dbReference>
<dbReference type="EMBL" id="JZWV01000615">
    <property type="protein sequence ID" value="KJY29796.1"/>
    <property type="molecule type" value="Genomic_DNA"/>
</dbReference>
<dbReference type="Gene3D" id="2.40.33.20">
    <property type="entry name" value="PK beta-barrel domain-like"/>
    <property type="match status" value="1"/>
</dbReference>
<feature type="domain" description="MOSC" evidence="1">
    <location>
        <begin position="126"/>
        <end position="278"/>
    </location>
</feature>
<keyword evidence="3" id="KW-1185">Reference proteome</keyword>
<accession>A0A0F4J9Z3</accession>
<reference evidence="2 3" key="1">
    <citation type="submission" date="2015-02" db="EMBL/GenBank/DDBJ databases">
        <authorList>
            <person name="Ju K.-S."/>
            <person name="Doroghazi J.R."/>
            <person name="Metcalf W."/>
        </authorList>
    </citation>
    <scope>NUCLEOTIDE SEQUENCE [LARGE SCALE GENOMIC DNA]</scope>
    <source>
        <strain evidence="2 3">NRRL ISP-5550</strain>
    </source>
</reference>
<evidence type="ECO:0000313" key="2">
    <source>
        <dbReference type="EMBL" id="KJY29796.1"/>
    </source>
</evidence>
<dbReference type="PATRIC" id="fig|68223.7.peg.295"/>
<dbReference type="RefSeq" id="WP_045949304.1">
    <property type="nucleotide sequence ID" value="NZ_JZWV01000615.1"/>
</dbReference>
<evidence type="ECO:0000259" key="1">
    <source>
        <dbReference type="PROSITE" id="PS51340"/>
    </source>
</evidence>
<dbReference type="GO" id="GO:0003824">
    <property type="term" value="F:catalytic activity"/>
    <property type="evidence" value="ECO:0007669"/>
    <property type="project" value="InterPro"/>
</dbReference>
<dbReference type="STRING" id="68223.GCA_002028425_06589"/>
<evidence type="ECO:0000313" key="3">
    <source>
        <dbReference type="Proteomes" id="UP000033551"/>
    </source>
</evidence>
<dbReference type="PROSITE" id="PS51340">
    <property type="entry name" value="MOSC"/>
    <property type="match status" value="1"/>
</dbReference>
<sequence>MGTVTALCRYPVKSMLGEALTSVRITEEGLAGDREFAVLDEAGAVASAKHPRKWGALLDCRSRSAGPGAARVELPGGDVLPAGGAELDARLSALLGRRVAVSGEPPEQGLLERAVPDYEGGLPEVLRPRASVDSTGGTITAGRVAAGTFFDFGRVHLVTTNSLRSLRRTHPAGDFDPLRFRPNLVVDLPGGPGFPEDSWQGGTLRIGPALFRVVVPTPRCVVPNLGHGELPPDVGIMRAVAREHRVPVLDLGRLSCVGVYLEVLEPGTVRTGDEVTVHPDPAIRRTTG</sequence>
<dbReference type="GO" id="GO:0030170">
    <property type="term" value="F:pyridoxal phosphate binding"/>
    <property type="evidence" value="ECO:0007669"/>
    <property type="project" value="InterPro"/>
</dbReference>
<gene>
    <name evidence="2" type="ORF">VR44_22075</name>
</gene>
<comment type="caution">
    <text evidence="2">The sequence shown here is derived from an EMBL/GenBank/DDBJ whole genome shotgun (WGS) entry which is preliminary data.</text>
</comment>
<protein>
    <recommendedName>
        <fullName evidence="1">MOSC domain-containing protein</fullName>
    </recommendedName>
</protein>
<dbReference type="AlphaFoldDB" id="A0A0F4J9Z3"/>
<organism evidence="2 3">
    <name type="scientific">Streptomyces katrae</name>
    <dbReference type="NCBI Taxonomy" id="68223"/>
    <lineage>
        <taxon>Bacteria</taxon>
        <taxon>Bacillati</taxon>
        <taxon>Actinomycetota</taxon>
        <taxon>Actinomycetes</taxon>
        <taxon>Kitasatosporales</taxon>
        <taxon>Streptomycetaceae</taxon>
        <taxon>Streptomyces</taxon>
    </lineage>
</organism>
<dbReference type="SUPFAM" id="SSF50800">
    <property type="entry name" value="PK beta-barrel domain-like"/>
    <property type="match status" value="1"/>
</dbReference>